<reference evidence="1 2" key="1">
    <citation type="submission" date="2018-06" db="EMBL/GenBank/DDBJ databases">
        <title>Genomic Encyclopedia of Archaeal and Bacterial Type Strains, Phase II (KMG-II): from individual species to whole genera.</title>
        <authorList>
            <person name="Goeker M."/>
        </authorList>
    </citation>
    <scope>NUCLEOTIDE SEQUENCE [LARGE SCALE GENOMIC DNA]</scope>
    <source>
        <strain evidence="1 2">T4</strain>
    </source>
</reference>
<dbReference type="RefSeq" id="WP_111395038.1">
    <property type="nucleotide sequence ID" value="NZ_QKTX01000026.1"/>
</dbReference>
<dbReference type="OrthoDB" id="9944955at2"/>
<evidence type="ECO:0000313" key="2">
    <source>
        <dbReference type="Proteomes" id="UP000248917"/>
    </source>
</evidence>
<keyword evidence="2" id="KW-1185">Reference proteome</keyword>
<organism evidence="1 2">
    <name type="scientific">Algoriphagus aquaeductus</name>
    <dbReference type="NCBI Taxonomy" id="475299"/>
    <lineage>
        <taxon>Bacteria</taxon>
        <taxon>Pseudomonadati</taxon>
        <taxon>Bacteroidota</taxon>
        <taxon>Cytophagia</taxon>
        <taxon>Cytophagales</taxon>
        <taxon>Cyclobacteriaceae</taxon>
        <taxon>Algoriphagus</taxon>
    </lineage>
</organism>
<dbReference type="Proteomes" id="UP000248917">
    <property type="component" value="Unassembled WGS sequence"/>
</dbReference>
<evidence type="ECO:0000313" key="1">
    <source>
        <dbReference type="EMBL" id="PZV76088.1"/>
    </source>
</evidence>
<protein>
    <submittedName>
        <fullName evidence="1">Uncharacterized protein</fullName>
    </submittedName>
</protein>
<gene>
    <name evidence="1" type="ORF">CLV31_1268</name>
</gene>
<dbReference type="AlphaFoldDB" id="A0A326RIK5"/>
<proteinExistence type="predicted"/>
<accession>A0A326RIK5</accession>
<name>A0A326RIK5_9BACT</name>
<comment type="caution">
    <text evidence="1">The sequence shown here is derived from an EMBL/GenBank/DDBJ whole genome shotgun (WGS) entry which is preliminary data.</text>
</comment>
<dbReference type="EMBL" id="QKTX01000026">
    <property type="protein sequence ID" value="PZV76088.1"/>
    <property type="molecule type" value="Genomic_DNA"/>
</dbReference>
<sequence>MKFKWYELYEEIAQLGVILYNYFEPEDPRFQLVENLIKSKISLRRGKSKWEIFEGLSRELEMDNHELSKELFGILISMDSKINSPCRVIHESVLGFEMPVTGSLILQRKDEGRFLLIKPRHRALVKNEELLYSNAFPKIYPGIFFHVSQKLVKLDSVEHLLLYYMTKVKDFEK</sequence>